<protein>
    <submittedName>
        <fullName evidence="2">Uncharacterized protein</fullName>
    </submittedName>
</protein>
<dbReference type="Proteomes" id="UP000427769">
    <property type="component" value="Chromosome"/>
</dbReference>
<keyword evidence="1" id="KW-0472">Membrane</keyword>
<gene>
    <name evidence="2" type="ORF">DSCW_03240</name>
</gene>
<dbReference type="KEGG" id="dwd:DSCW_03240"/>
<feature type="transmembrane region" description="Helical" evidence="1">
    <location>
        <begin position="30"/>
        <end position="51"/>
    </location>
</feature>
<keyword evidence="1" id="KW-1133">Transmembrane helix</keyword>
<proteinExistence type="predicted"/>
<name>A0A5K7Z8W5_9BACT</name>
<organism evidence="2 3">
    <name type="scientific">Desulfosarcina widdelii</name>
    <dbReference type="NCBI Taxonomy" id="947919"/>
    <lineage>
        <taxon>Bacteria</taxon>
        <taxon>Pseudomonadati</taxon>
        <taxon>Thermodesulfobacteriota</taxon>
        <taxon>Desulfobacteria</taxon>
        <taxon>Desulfobacterales</taxon>
        <taxon>Desulfosarcinaceae</taxon>
        <taxon>Desulfosarcina</taxon>
    </lineage>
</organism>
<accession>A0A5K7Z8W5</accession>
<evidence type="ECO:0000256" key="1">
    <source>
        <dbReference type="SAM" id="Phobius"/>
    </source>
</evidence>
<keyword evidence="3" id="KW-1185">Reference proteome</keyword>
<dbReference type="EMBL" id="AP021875">
    <property type="protein sequence ID" value="BBO72907.1"/>
    <property type="molecule type" value="Genomic_DNA"/>
</dbReference>
<evidence type="ECO:0000313" key="3">
    <source>
        <dbReference type="Proteomes" id="UP000427769"/>
    </source>
</evidence>
<dbReference type="AlphaFoldDB" id="A0A5K7Z8W5"/>
<keyword evidence="1" id="KW-0812">Transmembrane</keyword>
<reference evidence="2 3" key="1">
    <citation type="submission" date="2019-11" db="EMBL/GenBank/DDBJ databases">
        <title>Comparative genomics of hydrocarbon-degrading Desulfosarcina strains.</title>
        <authorList>
            <person name="Watanabe M."/>
            <person name="Kojima H."/>
            <person name="Fukui M."/>
        </authorList>
    </citation>
    <scope>NUCLEOTIDE SEQUENCE [LARGE SCALE GENOMIC DNA]</scope>
    <source>
        <strain evidence="2 3">PP31</strain>
    </source>
</reference>
<sequence>MDMKWLCFIIHKNDYEKGANFVNDFNEHKWPAVIFFVTCGLFFFGCVWYLWAGATNPEYYWQPSEALALESPEPFLEKNECVLLTKNKGVRVNGARVVYRGSRNGALLLDLYVLQLDPHYGYPHKIEEDQARKGFRMGEEHYKVLAASDAKISLQRL</sequence>
<evidence type="ECO:0000313" key="2">
    <source>
        <dbReference type="EMBL" id="BBO72907.1"/>
    </source>
</evidence>